<accession>A0A9X9X3X6</accession>
<dbReference type="PROSITE" id="PS51257">
    <property type="entry name" value="PROKAR_LIPOPROTEIN"/>
    <property type="match status" value="1"/>
</dbReference>
<feature type="signal peptide" evidence="2">
    <location>
        <begin position="1"/>
        <end position="20"/>
    </location>
</feature>
<comment type="caution">
    <text evidence="3">The sequence shown here is derived from an EMBL/GenBank/DDBJ whole genome shotgun (WGS) entry which is preliminary data.</text>
</comment>
<feature type="region of interest" description="Disordered" evidence="1">
    <location>
        <begin position="26"/>
        <end position="81"/>
    </location>
</feature>
<sequence length="171" mass="17696">MMRIRHAGLAAALLVLGACAAEVPEEEELPLPPPPPPARLQAARHAGQPSARGPAEGEGTPNGAASAAETEAPSPGAVAQAAPLPAPRVWHVLRDGTTGCAEAAPLRLARQGGEVVPRLLAEARAAGGCRTTFRINEWVLEAAEGDLVRLRLLNGQALTLWFVRSDVVAPP</sequence>
<evidence type="ECO:0000313" key="3">
    <source>
        <dbReference type="EMBL" id="MBR0674105.1"/>
    </source>
</evidence>
<dbReference type="AlphaFoldDB" id="A0A9X9X3X6"/>
<name>A0A9X9X3X6_9PROT</name>
<reference evidence="3" key="1">
    <citation type="submission" date="2020-01" db="EMBL/GenBank/DDBJ databases">
        <authorList>
            <person name="Rat A."/>
        </authorList>
    </citation>
    <scope>NUCLEOTIDE SEQUENCE</scope>
    <source>
        <strain evidence="3">LMG 31231</strain>
    </source>
</reference>
<evidence type="ECO:0000256" key="1">
    <source>
        <dbReference type="SAM" id="MobiDB-lite"/>
    </source>
</evidence>
<dbReference type="RefSeq" id="WP_211864530.1">
    <property type="nucleotide sequence ID" value="NZ_JAAEDM010000114.1"/>
</dbReference>
<dbReference type="EMBL" id="JAAEDM010000114">
    <property type="protein sequence ID" value="MBR0674105.1"/>
    <property type="molecule type" value="Genomic_DNA"/>
</dbReference>
<dbReference type="Proteomes" id="UP001138751">
    <property type="component" value="Unassembled WGS sequence"/>
</dbReference>
<evidence type="ECO:0000256" key="2">
    <source>
        <dbReference type="SAM" id="SignalP"/>
    </source>
</evidence>
<feature type="compositionally biased region" description="Low complexity" evidence="1">
    <location>
        <begin position="63"/>
        <end position="77"/>
    </location>
</feature>
<reference evidence="3" key="2">
    <citation type="journal article" date="2021" name="Syst. Appl. Microbiol.">
        <title>Roseomonas hellenica sp. nov., isolated from roots of wild-growing Alkanna tinctoria.</title>
        <authorList>
            <person name="Rat A."/>
            <person name="Naranjo H.D."/>
            <person name="Lebbe L."/>
            <person name="Cnockaert M."/>
            <person name="Krigas N."/>
            <person name="Grigoriadou K."/>
            <person name="Maloupa E."/>
            <person name="Willems A."/>
        </authorList>
    </citation>
    <scope>NUCLEOTIDE SEQUENCE</scope>
    <source>
        <strain evidence="3">LMG 31231</strain>
    </source>
</reference>
<keyword evidence="4" id="KW-1185">Reference proteome</keyword>
<evidence type="ECO:0000313" key="4">
    <source>
        <dbReference type="Proteomes" id="UP001138751"/>
    </source>
</evidence>
<gene>
    <name evidence="3" type="ORF">GXW76_23240</name>
</gene>
<protein>
    <recommendedName>
        <fullName evidence="5">Alkaline proteinase inhibitor/ Outer membrane lipoprotein Omp19 domain-containing protein</fullName>
    </recommendedName>
</protein>
<keyword evidence="2" id="KW-0732">Signal</keyword>
<evidence type="ECO:0008006" key="5">
    <source>
        <dbReference type="Google" id="ProtNLM"/>
    </source>
</evidence>
<proteinExistence type="predicted"/>
<feature type="chain" id="PRO_5040790296" description="Alkaline proteinase inhibitor/ Outer membrane lipoprotein Omp19 domain-containing protein" evidence="2">
    <location>
        <begin position="21"/>
        <end position="171"/>
    </location>
</feature>
<organism evidence="3 4">
    <name type="scientific">Neoroseomonas soli</name>
    <dbReference type="NCBI Taxonomy" id="1081025"/>
    <lineage>
        <taxon>Bacteria</taxon>
        <taxon>Pseudomonadati</taxon>
        <taxon>Pseudomonadota</taxon>
        <taxon>Alphaproteobacteria</taxon>
        <taxon>Acetobacterales</taxon>
        <taxon>Acetobacteraceae</taxon>
        <taxon>Neoroseomonas</taxon>
    </lineage>
</organism>